<keyword evidence="2" id="KW-0813">Transport</keyword>
<comment type="caution">
    <text evidence="6">The sequence shown here is derived from an EMBL/GenBank/DDBJ whole genome shotgun (WGS) entry which is preliminary data.</text>
</comment>
<dbReference type="AlphaFoldDB" id="A0A9D1M9G3"/>
<dbReference type="InterPro" id="IPR050153">
    <property type="entry name" value="Metal_Ion_Import_ABC"/>
</dbReference>
<dbReference type="Pfam" id="PF00005">
    <property type="entry name" value="ABC_tran"/>
    <property type="match status" value="1"/>
</dbReference>
<comment type="similarity">
    <text evidence="1">Belongs to the ABC transporter superfamily.</text>
</comment>
<evidence type="ECO:0000256" key="3">
    <source>
        <dbReference type="ARBA" id="ARBA00022741"/>
    </source>
</evidence>
<evidence type="ECO:0000313" key="6">
    <source>
        <dbReference type="EMBL" id="HIU56132.1"/>
    </source>
</evidence>
<dbReference type="InterPro" id="IPR003593">
    <property type="entry name" value="AAA+_ATPase"/>
</dbReference>
<dbReference type="PANTHER" id="PTHR42734">
    <property type="entry name" value="METAL TRANSPORT SYSTEM ATP-BINDING PROTEIN TM_0124-RELATED"/>
    <property type="match status" value="1"/>
</dbReference>
<dbReference type="Gene3D" id="3.40.50.300">
    <property type="entry name" value="P-loop containing nucleotide triphosphate hydrolases"/>
    <property type="match status" value="1"/>
</dbReference>
<reference evidence="6" key="2">
    <citation type="journal article" date="2021" name="PeerJ">
        <title>Extensive microbial diversity within the chicken gut microbiome revealed by metagenomics and culture.</title>
        <authorList>
            <person name="Gilroy R."/>
            <person name="Ravi A."/>
            <person name="Getino M."/>
            <person name="Pursley I."/>
            <person name="Horton D.L."/>
            <person name="Alikhan N.F."/>
            <person name="Baker D."/>
            <person name="Gharbi K."/>
            <person name="Hall N."/>
            <person name="Watson M."/>
            <person name="Adriaenssens E.M."/>
            <person name="Foster-Nyarko E."/>
            <person name="Jarju S."/>
            <person name="Secka A."/>
            <person name="Antonio M."/>
            <person name="Oren A."/>
            <person name="Chaudhuri R.R."/>
            <person name="La Ragione R."/>
            <person name="Hildebrand F."/>
            <person name="Pallen M.J."/>
        </authorList>
    </citation>
    <scope>NUCLEOTIDE SEQUENCE</scope>
    <source>
        <strain evidence="6">CHK158-818</strain>
    </source>
</reference>
<evidence type="ECO:0000256" key="4">
    <source>
        <dbReference type="ARBA" id="ARBA00022840"/>
    </source>
</evidence>
<dbReference type="InterPro" id="IPR003439">
    <property type="entry name" value="ABC_transporter-like_ATP-bd"/>
</dbReference>
<evidence type="ECO:0000256" key="1">
    <source>
        <dbReference type="ARBA" id="ARBA00005417"/>
    </source>
</evidence>
<dbReference type="Proteomes" id="UP000824112">
    <property type="component" value="Unassembled WGS sequence"/>
</dbReference>
<dbReference type="SMART" id="SM00382">
    <property type="entry name" value="AAA"/>
    <property type="match status" value="1"/>
</dbReference>
<evidence type="ECO:0000313" key="7">
    <source>
        <dbReference type="Proteomes" id="UP000824112"/>
    </source>
</evidence>
<dbReference type="EMBL" id="DVNA01000233">
    <property type="protein sequence ID" value="HIU56132.1"/>
    <property type="molecule type" value="Genomic_DNA"/>
</dbReference>
<protein>
    <submittedName>
        <fullName evidence="6">ABC transporter ATP-binding protein</fullName>
    </submittedName>
</protein>
<organism evidence="6 7">
    <name type="scientific">Candidatus Gallibacteroides avistercoris</name>
    <dbReference type="NCBI Taxonomy" id="2840833"/>
    <lineage>
        <taxon>Bacteria</taxon>
        <taxon>Pseudomonadati</taxon>
        <taxon>Bacteroidota</taxon>
        <taxon>Bacteroidia</taxon>
        <taxon>Bacteroidales</taxon>
        <taxon>Bacteroidaceae</taxon>
        <taxon>Bacteroidaceae incertae sedis</taxon>
        <taxon>Candidatus Gallibacteroides</taxon>
    </lineage>
</organism>
<accession>A0A9D1M9G3</accession>
<feature type="domain" description="ABC transporter" evidence="5">
    <location>
        <begin position="2"/>
        <end position="204"/>
    </location>
</feature>
<dbReference type="InterPro" id="IPR027417">
    <property type="entry name" value="P-loop_NTPase"/>
</dbReference>
<dbReference type="SUPFAM" id="SSF52540">
    <property type="entry name" value="P-loop containing nucleoside triphosphate hydrolases"/>
    <property type="match status" value="1"/>
</dbReference>
<proteinExistence type="inferred from homology"/>
<name>A0A9D1M9G3_9BACT</name>
<keyword evidence="3" id="KW-0547">Nucleotide-binding</keyword>
<reference evidence="6" key="1">
    <citation type="submission" date="2020-10" db="EMBL/GenBank/DDBJ databases">
        <authorList>
            <person name="Gilroy R."/>
        </authorList>
    </citation>
    <scope>NUCLEOTIDE SEQUENCE</scope>
    <source>
        <strain evidence="6">CHK158-818</strain>
    </source>
</reference>
<dbReference type="GO" id="GO:0016887">
    <property type="term" value="F:ATP hydrolysis activity"/>
    <property type="evidence" value="ECO:0007669"/>
    <property type="project" value="InterPro"/>
</dbReference>
<evidence type="ECO:0000256" key="2">
    <source>
        <dbReference type="ARBA" id="ARBA00022448"/>
    </source>
</evidence>
<gene>
    <name evidence="6" type="ORF">IAB03_10055</name>
</gene>
<dbReference type="GO" id="GO:0005524">
    <property type="term" value="F:ATP binding"/>
    <property type="evidence" value="ECO:0007669"/>
    <property type="project" value="UniProtKB-KW"/>
</dbReference>
<dbReference type="PANTHER" id="PTHR42734:SF17">
    <property type="entry name" value="METAL TRANSPORT SYSTEM ATP-BINDING PROTEIN TM_0124-RELATED"/>
    <property type="match status" value="1"/>
</dbReference>
<keyword evidence="4 6" id="KW-0067">ATP-binding</keyword>
<evidence type="ECO:0000259" key="5">
    <source>
        <dbReference type="PROSITE" id="PS50893"/>
    </source>
</evidence>
<sequence length="205" mass="22990">MIEFRNLYITFDNRPLFVDFSLTVEAGAKVVLYGPSGAGKSTLLNCALGFVRPQAGSAMIDGTLLNETSVYSIRKKIAWLPQEFSLPYASVQEMAESIFRLKVNRHLRVTPERMLQEFSRLGLSEELFEKRLSDLSGGQRQRVMVAMAGLLDKKIVLIDEPTSALDPLSVQKVISYIQQMEGKTVLAVSHDIRFVESFDRSIKIG</sequence>
<dbReference type="PROSITE" id="PS50893">
    <property type="entry name" value="ABC_TRANSPORTER_2"/>
    <property type="match status" value="1"/>
</dbReference>